<dbReference type="GO" id="GO:0032993">
    <property type="term" value="C:protein-DNA complex"/>
    <property type="evidence" value="ECO:0007669"/>
    <property type="project" value="TreeGrafter"/>
</dbReference>
<dbReference type="PANTHER" id="PTHR48111:SF1">
    <property type="entry name" value="TWO-COMPONENT RESPONSE REGULATOR ORR33"/>
    <property type="match status" value="1"/>
</dbReference>
<dbReference type="InterPro" id="IPR011006">
    <property type="entry name" value="CheY-like_superfamily"/>
</dbReference>
<dbReference type="PROSITE" id="PS50043">
    <property type="entry name" value="HTH_LUXR_2"/>
    <property type="match status" value="1"/>
</dbReference>
<dbReference type="CDD" id="cd06170">
    <property type="entry name" value="LuxR_C_like"/>
    <property type="match status" value="1"/>
</dbReference>
<dbReference type="GO" id="GO:0005829">
    <property type="term" value="C:cytosol"/>
    <property type="evidence" value="ECO:0007669"/>
    <property type="project" value="TreeGrafter"/>
</dbReference>
<dbReference type="PROSITE" id="PS00622">
    <property type="entry name" value="HTH_LUXR_1"/>
    <property type="match status" value="1"/>
</dbReference>
<evidence type="ECO:0000256" key="1">
    <source>
        <dbReference type="ARBA" id="ARBA00022553"/>
    </source>
</evidence>
<dbReference type="AlphaFoldDB" id="A0A149VYP9"/>
<dbReference type="SUPFAM" id="SSF46894">
    <property type="entry name" value="C-terminal effector domain of the bipartite response regulators"/>
    <property type="match status" value="1"/>
</dbReference>
<evidence type="ECO:0000256" key="5">
    <source>
        <dbReference type="ARBA" id="ARBA00023163"/>
    </source>
</evidence>
<dbReference type="PRINTS" id="PR00038">
    <property type="entry name" value="HTHLUXR"/>
</dbReference>
<evidence type="ECO:0000313" key="10">
    <source>
        <dbReference type="Proteomes" id="UP000075653"/>
    </source>
</evidence>
<protein>
    <submittedName>
        <fullName evidence="9">Stage 0 sporulation protein A</fullName>
    </submittedName>
</protein>
<comment type="caution">
    <text evidence="9">The sequence shown here is derived from an EMBL/GenBank/DDBJ whole genome shotgun (WGS) entry which is preliminary data.</text>
</comment>
<evidence type="ECO:0000259" key="8">
    <source>
        <dbReference type="PROSITE" id="PS50110"/>
    </source>
</evidence>
<feature type="domain" description="Response regulatory" evidence="8">
    <location>
        <begin position="2"/>
        <end position="117"/>
    </location>
</feature>
<dbReference type="SMART" id="SM00421">
    <property type="entry name" value="HTH_LUXR"/>
    <property type="match status" value="1"/>
</dbReference>
<dbReference type="STRING" id="1789004.FEMY_11220"/>
<dbReference type="Pfam" id="PF00196">
    <property type="entry name" value="GerE"/>
    <property type="match status" value="1"/>
</dbReference>
<name>A0A149VYP9_9PROT</name>
<gene>
    <name evidence="9" type="primary">spo0A</name>
    <name evidence="9" type="ORF">FEMY_11220</name>
</gene>
<keyword evidence="5" id="KW-0804">Transcription</keyword>
<keyword evidence="10" id="KW-1185">Reference proteome</keyword>
<dbReference type="SMART" id="SM00448">
    <property type="entry name" value="REC"/>
    <property type="match status" value="1"/>
</dbReference>
<dbReference type="InterPro" id="IPR039420">
    <property type="entry name" value="WalR-like"/>
</dbReference>
<dbReference type="InterPro" id="IPR000792">
    <property type="entry name" value="Tscrpt_reg_LuxR_C"/>
</dbReference>
<feature type="domain" description="HTH luxR-type" evidence="7">
    <location>
        <begin position="125"/>
        <end position="190"/>
    </location>
</feature>
<dbReference type="InterPro" id="IPR036388">
    <property type="entry name" value="WH-like_DNA-bd_sf"/>
</dbReference>
<dbReference type="SUPFAM" id="SSF52172">
    <property type="entry name" value="CheY-like"/>
    <property type="match status" value="1"/>
</dbReference>
<evidence type="ECO:0000256" key="4">
    <source>
        <dbReference type="ARBA" id="ARBA00023125"/>
    </source>
</evidence>
<sequence length="194" mass="21524">MKILCIEDDREMADLIAEELQDRGVTVLLTYDGQTGLEAIERGRPDLVLCDIGLPMLSGFEVLEKVLVAVTNPPPFIFLTALTDRDSELRGRRLGADDYVTKPIDFDVLYEILRTRSGRARENTIPFVGVELAEREREVLTWSARGKTSSEIALILGLSKRTVDFHIDNARTKLGVATRIEAAIRAASLGLITP</sequence>
<evidence type="ECO:0000256" key="2">
    <source>
        <dbReference type="ARBA" id="ARBA00023012"/>
    </source>
</evidence>
<dbReference type="CDD" id="cd17574">
    <property type="entry name" value="REC_OmpR"/>
    <property type="match status" value="1"/>
</dbReference>
<keyword evidence="4" id="KW-0238">DNA-binding</keyword>
<evidence type="ECO:0000259" key="7">
    <source>
        <dbReference type="PROSITE" id="PS50043"/>
    </source>
</evidence>
<dbReference type="GO" id="GO:0006355">
    <property type="term" value="P:regulation of DNA-templated transcription"/>
    <property type="evidence" value="ECO:0007669"/>
    <property type="project" value="InterPro"/>
</dbReference>
<dbReference type="PANTHER" id="PTHR48111">
    <property type="entry name" value="REGULATOR OF RPOS"/>
    <property type="match status" value="1"/>
</dbReference>
<dbReference type="InterPro" id="IPR016032">
    <property type="entry name" value="Sig_transdc_resp-reg_C-effctor"/>
</dbReference>
<proteinExistence type="predicted"/>
<dbReference type="GO" id="GO:0000156">
    <property type="term" value="F:phosphorelay response regulator activity"/>
    <property type="evidence" value="ECO:0007669"/>
    <property type="project" value="TreeGrafter"/>
</dbReference>
<dbReference type="EMBL" id="LRRD01000016">
    <property type="protein sequence ID" value="KXW58359.1"/>
    <property type="molecule type" value="Genomic_DNA"/>
</dbReference>
<keyword evidence="1 6" id="KW-0597">Phosphoprotein</keyword>
<dbReference type="RefSeq" id="WP_031595901.1">
    <property type="nucleotide sequence ID" value="NZ_JPOQ01000011.1"/>
</dbReference>
<dbReference type="Gene3D" id="3.40.50.2300">
    <property type="match status" value="1"/>
</dbReference>
<dbReference type="Gene3D" id="1.10.10.10">
    <property type="entry name" value="Winged helix-like DNA-binding domain superfamily/Winged helix DNA-binding domain"/>
    <property type="match status" value="1"/>
</dbReference>
<dbReference type="PROSITE" id="PS50110">
    <property type="entry name" value="RESPONSE_REGULATORY"/>
    <property type="match status" value="1"/>
</dbReference>
<evidence type="ECO:0000256" key="6">
    <source>
        <dbReference type="PROSITE-ProRule" id="PRU00169"/>
    </source>
</evidence>
<keyword evidence="2" id="KW-0902">Two-component regulatory system</keyword>
<feature type="modified residue" description="4-aspartylphosphate" evidence="6">
    <location>
        <position position="51"/>
    </location>
</feature>
<dbReference type="Pfam" id="PF00072">
    <property type="entry name" value="Response_reg"/>
    <property type="match status" value="1"/>
</dbReference>
<dbReference type="Proteomes" id="UP000075653">
    <property type="component" value="Unassembled WGS sequence"/>
</dbReference>
<organism evidence="9 10">
    <name type="scientific">Ferrovum myxofaciens</name>
    <dbReference type="NCBI Taxonomy" id="416213"/>
    <lineage>
        <taxon>Bacteria</taxon>
        <taxon>Pseudomonadati</taxon>
        <taxon>Pseudomonadota</taxon>
        <taxon>Betaproteobacteria</taxon>
        <taxon>Ferrovales</taxon>
        <taxon>Ferrovaceae</taxon>
        <taxon>Ferrovum</taxon>
    </lineage>
</organism>
<reference evidence="9 10" key="1">
    <citation type="submission" date="2016-01" db="EMBL/GenBank/DDBJ databases">
        <title>Genome sequence of the acidophilic iron oxidising Ferrovum strain Z-31.</title>
        <authorList>
            <person name="Poehlein A."/>
            <person name="Ullrich S.R."/>
            <person name="Schloemann M."/>
            <person name="Muehling M."/>
            <person name="Daniel R."/>
        </authorList>
    </citation>
    <scope>NUCLEOTIDE SEQUENCE [LARGE SCALE GENOMIC DNA]</scope>
    <source>
        <strain evidence="9 10">Z-31</strain>
    </source>
</reference>
<dbReference type="InterPro" id="IPR001789">
    <property type="entry name" value="Sig_transdc_resp-reg_receiver"/>
</dbReference>
<evidence type="ECO:0000256" key="3">
    <source>
        <dbReference type="ARBA" id="ARBA00023015"/>
    </source>
</evidence>
<accession>A0A149VYP9</accession>
<dbReference type="OrthoDB" id="8874570at2"/>
<dbReference type="PATRIC" id="fig|1789004.3.peg.1138"/>
<dbReference type="GO" id="GO:0000976">
    <property type="term" value="F:transcription cis-regulatory region binding"/>
    <property type="evidence" value="ECO:0007669"/>
    <property type="project" value="TreeGrafter"/>
</dbReference>
<keyword evidence="3" id="KW-0805">Transcription regulation</keyword>
<evidence type="ECO:0000313" key="9">
    <source>
        <dbReference type="EMBL" id="KXW58359.1"/>
    </source>
</evidence>